<keyword evidence="1" id="KW-0812">Transmembrane</keyword>
<accession>A0A0E9RLD1</accession>
<dbReference type="EMBL" id="GBXM01078950">
    <property type="protein sequence ID" value="JAH29627.1"/>
    <property type="molecule type" value="Transcribed_RNA"/>
</dbReference>
<reference evidence="2" key="1">
    <citation type="submission" date="2014-11" db="EMBL/GenBank/DDBJ databases">
        <authorList>
            <person name="Amaro Gonzalez C."/>
        </authorList>
    </citation>
    <scope>NUCLEOTIDE SEQUENCE</scope>
</reference>
<reference evidence="2" key="2">
    <citation type="journal article" date="2015" name="Fish Shellfish Immunol.">
        <title>Early steps in the European eel (Anguilla anguilla)-Vibrio vulnificus interaction in the gills: Role of the RtxA13 toxin.</title>
        <authorList>
            <person name="Callol A."/>
            <person name="Pajuelo D."/>
            <person name="Ebbesson L."/>
            <person name="Teles M."/>
            <person name="MacKenzie S."/>
            <person name="Amaro C."/>
        </authorList>
    </citation>
    <scope>NUCLEOTIDE SEQUENCE</scope>
</reference>
<proteinExistence type="predicted"/>
<evidence type="ECO:0000313" key="2">
    <source>
        <dbReference type="EMBL" id="JAH29627.1"/>
    </source>
</evidence>
<sequence>MVTVLVTSRLFYFYICTVPVASIIFLQLLWWQHQLSVKSMLPVLQCHL</sequence>
<keyword evidence="1" id="KW-0472">Membrane</keyword>
<organism evidence="2">
    <name type="scientific">Anguilla anguilla</name>
    <name type="common">European freshwater eel</name>
    <name type="synonym">Muraena anguilla</name>
    <dbReference type="NCBI Taxonomy" id="7936"/>
    <lineage>
        <taxon>Eukaryota</taxon>
        <taxon>Metazoa</taxon>
        <taxon>Chordata</taxon>
        <taxon>Craniata</taxon>
        <taxon>Vertebrata</taxon>
        <taxon>Euteleostomi</taxon>
        <taxon>Actinopterygii</taxon>
        <taxon>Neopterygii</taxon>
        <taxon>Teleostei</taxon>
        <taxon>Anguilliformes</taxon>
        <taxon>Anguillidae</taxon>
        <taxon>Anguilla</taxon>
    </lineage>
</organism>
<name>A0A0E9RLD1_ANGAN</name>
<evidence type="ECO:0000256" key="1">
    <source>
        <dbReference type="SAM" id="Phobius"/>
    </source>
</evidence>
<keyword evidence="1" id="KW-1133">Transmembrane helix</keyword>
<protein>
    <submittedName>
        <fullName evidence="2">Uncharacterized protein</fullName>
    </submittedName>
</protein>
<feature type="transmembrane region" description="Helical" evidence="1">
    <location>
        <begin position="12"/>
        <end position="31"/>
    </location>
</feature>
<dbReference type="AlphaFoldDB" id="A0A0E9RLD1"/>